<proteinExistence type="predicted"/>
<dbReference type="EMBL" id="JAIWYP010000015">
    <property type="protein sequence ID" value="KAH3705103.1"/>
    <property type="molecule type" value="Genomic_DNA"/>
</dbReference>
<evidence type="ECO:0000313" key="2">
    <source>
        <dbReference type="Proteomes" id="UP000828390"/>
    </source>
</evidence>
<reference evidence="1" key="1">
    <citation type="journal article" date="2019" name="bioRxiv">
        <title>The Genome of the Zebra Mussel, Dreissena polymorpha: A Resource for Invasive Species Research.</title>
        <authorList>
            <person name="McCartney M.A."/>
            <person name="Auch B."/>
            <person name="Kono T."/>
            <person name="Mallez S."/>
            <person name="Zhang Y."/>
            <person name="Obille A."/>
            <person name="Becker A."/>
            <person name="Abrahante J.E."/>
            <person name="Garbe J."/>
            <person name="Badalamenti J.P."/>
            <person name="Herman A."/>
            <person name="Mangelson H."/>
            <person name="Liachko I."/>
            <person name="Sullivan S."/>
            <person name="Sone E.D."/>
            <person name="Koren S."/>
            <person name="Silverstein K.A.T."/>
            <person name="Beckman K.B."/>
            <person name="Gohl D.M."/>
        </authorList>
    </citation>
    <scope>NUCLEOTIDE SEQUENCE</scope>
    <source>
        <strain evidence="1">Duluth1</strain>
        <tissue evidence="1">Whole animal</tissue>
    </source>
</reference>
<reference evidence="1" key="2">
    <citation type="submission" date="2020-11" db="EMBL/GenBank/DDBJ databases">
        <authorList>
            <person name="McCartney M.A."/>
            <person name="Auch B."/>
            <person name="Kono T."/>
            <person name="Mallez S."/>
            <person name="Becker A."/>
            <person name="Gohl D.M."/>
            <person name="Silverstein K.A.T."/>
            <person name="Koren S."/>
            <person name="Bechman K.B."/>
            <person name="Herman A."/>
            <person name="Abrahante J.E."/>
            <person name="Garbe J."/>
        </authorList>
    </citation>
    <scope>NUCLEOTIDE SEQUENCE</scope>
    <source>
        <strain evidence="1">Duluth1</strain>
        <tissue evidence="1">Whole animal</tissue>
    </source>
</reference>
<organism evidence="1 2">
    <name type="scientific">Dreissena polymorpha</name>
    <name type="common">Zebra mussel</name>
    <name type="synonym">Mytilus polymorpha</name>
    <dbReference type="NCBI Taxonomy" id="45954"/>
    <lineage>
        <taxon>Eukaryota</taxon>
        <taxon>Metazoa</taxon>
        <taxon>Spiralia</taxon>
        <taxon>Lophotrochozoa</taxon>
        <taxon>Mollusca</taxon>
        <taxon>Bivalvia</taxon>
        <taxon>Autobranchia</taxon>
        <taxon>Heteroconchia</taxon>
        <taxon>Euheterodonta</taxon>
        <taxon>Imparidentia</taxon>
        <taxon>Neoheterodontei</taxon>
        <taxon>Myida</taxon>
        <taxon>Dreissenoidea</taxon>
        <taxon>Dreissenidae</taxon>
        <taxon>Dreissena</taxon>
    </lineage>
</organism>
<protein>
    <submittedName>
        <fullName evidence="1">Uncharacterized protein</fullName>
    </submittedName>
</protein>
<gene>
    <name evidence="1" type="ORF">DPMN_080168</name>
</gene>
<dbReference type="AlphaFoldDB" id="A0A9D3YVU9"/>
<evidence type="ECO:0000313" key="1">
    <source>
        <dbReference type="EMBL" id="KAH3705103.1"/>
    </source>
</evidence>
<sequence>MDWRPQNDPNSHFFLRSYCDSLEYFAAIIGDVTTSILRPSTFLQLDCTTTNQLLGH</sequence>
<accession>A0A9D3YVU9</accession>
<comment type="caution">
    <text evidence="1">The sequence shown here is derived from an EMBL/GenBank/DDBJ whole genome shotgun (WGS) entry which is preliminary data.</text>
</comment>
<keyword evidence="2" id="KW-1185">Reference proteome</keyword>
<name>A0A9D3YVU9_DREPO</name>
<dbReference type="Proteomes" id="UP000828390">
    <property type="component" value="Unassembled WGS sequence"/>
</dbReference>